<proteinExistence type="predicted"/>
<protein>
    <recommendedName>
        <fullName evidence="4">PepSY domain-containing protein</fullName>
    </recommendedName>
</protein>
<keyword evidence="3" id="KW-1185">Reference proteome</keyword>
<keyword evidence="1" id="KW-0472">Membrane</keyword>
<evidence type="ECO:0000313" key="3">
    <source>
        <dbReference type="Proteomes" id="UP000613512"/>
    </source>
</evidence>
<feature type="transmembrane region" description="Helical" evidence="1">
    <location>
        <begin position="12"/>
        <end position="28"/>
    </location>
</feature>
<reference evidence="2" key="2">
    <citation type="submission" date="2020-09" db="EMBL/GenBank/DDBJ databases">
        <authorList>
            <person name="Sun Q."/>
            <person name="Zhou Y."/>
        </authorList>
    </citation>
    <scope>NUCLEOTIDE SEQUENCE</scope>
    <source>
        <strain evidence="2">CGMCC 1.12408</strain>
    </source>
</reference>
<keyword evidence="1" id="KW-1133">Transmembrane helix</keyword>
<sequence>MEKETSNRGPWIFVLVLTIILIVGLWINQPMKEEEAIEHALEVAPEEYTMVNSIKFIPMSENEIGMDIWYIELENNQKDVLVLSMNAKNGKVIYETYRDRERLEMIREL</sequence>
<keyword evidence="1" id="KW-0812">Transmembrane</keyword>
<evidence type="ECO:0008006" key="4">
    <source>
        <dbReference type="Google" id="ProtNLM"/>
    </source>
</evidence>
<name>A0A916S094_9BACI</name>
<evidence type="ECO:0000256" key="1">
    <source>
        <dbReference type="SAM" id="Phobius"/>
    </source>
</evidence>
<dbReference type="EMBL" id="BMEY01000011">
    <property type="protein sequence ID" value="GGA78854.1"/>
    <property type="molecule type" value="Genomic_DNA"/>
</dbReference>
<comment type="caution">
    <text evidence="2">The sequence shown here is derived from an EMBL/GenBank/DDBJ whole genome shotgun (WGS) entry which is preliminary data.</text>
</comment>
<dbReference type="AlphaFoldDB" id="A0A916S094"/>
<reference evidence="2" key="1">
    <citation type="journal article" date="2014" name="Int. J. Syst. Evol. Microbiol.">
        <title>Complete genome sequence of Corynebacterium casei LMG S-19264T (=DSM 44701T), isolated from a smear-ripened cheese.</title>
        <authorList>
            <consortium name="US DOE Joint Genome Institute (JGI-PGF)"/>
            <person name="Walter F."/>
            <person name="Albersmeier A."/>
            <person name="Kalinowski J."/>
            <person name="Ruckert C."/>
        </authorList>
    </citation>
    <scope>NUCLEOTIDE SEQUENCE</scope>
    <source>
        <strain evidence="2">CGMCC 1.12408</strain>
    </source>
</reference>
<gene>
    <name evidence="2" type="ORF">GCM10008025_22910</name>
</gene>
<accession>A0A916S094</accession>
<dbReference type="Proteomes" id="UP000613512">
    <property type="component" value="Unassembled WGS sequence"/>
</dbReference>
<dbReference type="RefSeq" id="WP_188384806.1">
    <property type="nucleotide sequence ID" value="NZ_BMEY01000011.1"/>
</dbReference>
<organism evidence="2 3">
    <name type="scientific">Ornithinibacillus halotolerans</name>
    <dbReference type="NCBI Taxonomy" id="1274357"/>
    <lineage>
        <taxon>Bacteria</taxon>
        <taxon>Bacillati</taxon>
        <taxon>Bacillota</taxon>
        <taxon>Bacilli</taxon>
        <taxon>Bacillales</taxon>
        <taxon>Bacillaceae</taxon>
        <taxon>Ornithinibacillus</taxon>
    </lineage>
</organism>
<evidence type="ECO:0000313" key="2">
    <source>
        <dbReference type="EMBL" id="GGA78854.1"/>
    </source>
</evidence>